<organism evidence="1">
    <name type="scientific">Arundo donax</name>
    <name type="common">Giant reed</name>
    <name type="synonym">Donax arundinaceus</name>
    <dbReference type="NCBI Taxonomy" id="35708"/>
    <lineage>
        <taxon>Eukaryota</taxon>
        <taxon>Viridiplantae</taxon>
        <taxon>Streptophyta</taxon>
        <taxon>Embryophyta</taxon>
        <taxon>Tracheophyta</taxon>
        <taxon>Spermatophyta</taxon>
        <taxon>Magnoliopsida</taxon>
        <taxon>Liliopsida</taxon>
        <taxon>Poales</taxon>
        <taxon>Poaceae</taxon>
        <taxon>PACMAD clade</taxon>
        <taxon>Arundinoideae</taxon>
        <taxon>Arundineae</taxon>
        <taxon>Arundo</taxon>
    </lineage>
</organism>
<dbReference type="EMBL" id="GBRH01196488">
    <property type="protein sequence ID" value="JAE01408.1"/>
    <property type="molecule type" value="Transcribed_RNA"/>
</dbReference>
<name>A0A0A9EZE0_ARUDO</name>
<accession>A0A0A9EZE0</accession>
<reference evidence="1" key="2">
    <citation type="journal article" date="2015" name="Data Brief">
        <title>Shoot transcriptome of the giant reed, Arundo donax.</title>
        <authorList>
            <person name="Barrero R.A."/>
            <person name="Guerrero F.D."/>
            <person name="Moolhuijzen P."/>
            <person name="Goolsby J.A."/>
            <person name="Tidwell J."/>
            <person name="Bellgard S.E."/>
            <person name="Bellgard M.I."/>
        </authorList>
    </citation>
    <scope>NUCLEOTIDE SEQUENCE</scope>
    <source>
        <tissue evidence="1">Shoot tissue taken approximately 20 cm above the soil surface</tissue>
    </source>
</reference>
<sequence length="53" mass="6019">MIPYTLLVGTTFLSNICRKRLSISCTFPAPPNALRSIWYVLSVGLMPYLNISW</sequence>
<evidence type="ECO:0000313" key="1">
    <source>
        <dbReference type="EMBL" id="JAE01408.1"/>
    </source>
</evidence>
<proteinExistence type="predicted"/>
<reference evidence="1" key="1">
    <citation type="submission" date="2014-09" db="EMBL/GenBank/DDBJ databases">
        <authorList>
            <person name="Magalhaes I.L.F."/>
            <person name="Oliveira U."/>
            <person name="Santos F.R."/>
            <person name="Vidigal T.H.D.A."/>
            <person name="Brescovit A.D."/>
            <person name="Santos A.J."/>
        </authorList>
    </citation>
    <scope>NUCLEOTIDE SEQUENCE</scope>
    <source>
        <tissue evidence="1">Shoot tissue taken approximately 20 cm above the soil surface</tissue>
    </source>
</reference>
<dbReference type="AlphaFoldDB" id="A0A0A9EZE0"/>
<protein>
    <submittedName>
        <fullName evidence="1">Uncharacterized protein</fullName>
    </submittedName>
</protein>